<keyword evidence="4" id="KW-0489">Methyltransferase</keyword>
<evidence type="ECO:0000256" key="3">
    <source>
        <dbReference type="ARBA" id="ARBA00022454"/>
    </source>
</evidence>
<dbReference type="EnsemblMetazoa" id="tetur07g01000.1">
    <property type="protein sequence ID" value="tetur07g01000.1"/>
    <property type="gene ID" value="tetur07g01000"/>
</dbReference>
<dbReference type="CDD" id="cd00122">
    <property type="entry name" value="MBD"/>
    <property type="match status" value="1"/>
</dbReference>
<accession>T1K8E0</accession>
<dbReference type="PROSITE" id="PS50867">
    <property type="entry name" value="PRE_SET"/>
    <property type="match status" value="1"/>
</dbReference>
<dbReference type="SUPFAM" id="SSF54171">
    <property type="entry name" value="DNA-binding domain"/>
    <property type="match status" value="1"/>
</dbReference>
<dbReference type="SMART" id="SM00317">
    <property type="entry name" value="SET"/>
    <property type="match status" value="1"/>
</dbReference>
<evidence type="ECO:0008006" key="17">
    <source>
        <dbReference type="Google" id="ProtNLM"/>
    </source>
</evidence>
<evidence type="ECO:0000256" key="7">
    <source>
        <dbReference type="ARBA" id="ARBA00022723"/>
    </source>
</evidence>
<feature type="compositionally biased region" description="Basic residues" evidence="11">
    <location>
        <begin position="514"/>
        <end position="525"/>
    </location>
</feature>
<sequence>MYNQIYVSISIVEFDEQMTKTETEFKNIEQKFIKIDMFVDALKNDIQFIHESMNKLQNEKDYRFKGSTITYSNTQNGNSHSILDFRLNKSESTLSKWDNGNGGNSFTRYFRKKMHIARKSIGSNGSLSSMQLLSPSSSSSSENSGQDSNMPLFFEITRKPNILVQTKPFTPHICNQNCAQNTFNAQSPIFRDDVPYAIPVILGWKREVATAHCRYDGSRSVAVKEVSYVAPCGRRLRNIEELDKYLSITNCSLSIDYFTFEVYVELYNESGNSRIRCNWLNNDITVGRESKIISAINSCDNVEFPSDFNYISSRYEGRSVYIPRDPSFLIRCECNDDCRNKSTCACQKLTIEATQSLPGRRKNVTAGYTYQRLKKFIVTGLYECNPYCSCSDTCHNKVVQNGIKARLQIFKTVRRGWGVRCLHDIPAGAFVCTYSGEVMTEHAANHYASVYGDEYLADLDLIDICEAAKEGYESAPVEEISSDDDADEPDDAKDEDYNDEDQESDESFSSVKVKSNRRKAKNNVLKKRDQRWSNESMHDEDFSYTLDAKRFGNIGRFLNHSCSPNCFAQSVFVDTHDLRFPWVAFFANEFIPDLLKEK</sequence>
<keyword evidence="9" id="KW-0539">Nucleus</keyword>
<feature type="region of interest" description="Disordered" evidence="11">
    <location>
        <begin position="129"/>
        <end position="149"/>
    </location>
</feature>
<dbReference type="Pfam" id="PF01429">
    <property type="entry name" value="MBD"/>
    <property type="match status" value="1"/>
</dbReference>
<feature type="compositionally biased region" description="Low complexity" evidence="11">
    <location>
        <begin position="129"/>
        <end position="144"/>
    </location>
</feature>
<dbReference type="GO" id="GO:0005694">
    <property type="term" value="C:chromosome"/>
    <property type="evidence" value="ECO:0007669"/>
    <property type="project" value="UniProtKB-SubCell"/>
</dbReference>
<evidence type="ECO:0000256" key="9">
    <source>
        <dbReference type="ARBA" id="ARBA00023242"/>
    </source>
</evidence>
<dbReference type="GO" id="GO:0005634">
    <property type="term" value="C:nucleus"/>
    <property type="evidence" value="ECO:0007669"/>
    <property type="project" value="UniProtKB-SubCell"/>
</dbReference>
<dbReference type="PROSITE" id="PS50280">
    <property type="entry name" value="SET"/>
    <property type="match status" value="1"/>
</dbReference>
<dbReference type="PANTHER" id="PTHR46024">
    <property type="entry name" value="HISTONE-LYSINE N-METHYLTRANSFERASE EGGLESS"/>
    <property type="match status" value="1"/>
</dbReference>
<dbReference type="InterPro" id="IPR007728">
    <property type="entry name" value="Pre-SET_dom"/>
</dbReference>
<keyword evidence="10" id="KW-0175">Coiled coil</keyword>
<dbReference type="GO" id="GO:0046974">
    <property type="term" value="F:histone H3K9 methyltransferase activity"/>
    <property type="evidence" value="ECO:0007669"/>
    <property type="project" value="UniProtKB-ARBA"/>
</dbReference>
<evidence type="ECO:0000256" key="10">
    <source>
        <dbReference type="SAM" id="Coils"/>
    </source>
</evidence>
<dbReference type="InterPro" id="IPR046341">
    <property type="entry name" value="SET_dom_sf"/>
</dbReference>
<keyword evidence="7" id="KW-0479">Metal-binding</keyword>
<evidence type="ECO:0000256" key="5">
    <source>
        <dbReference type="ARBA" id="ARBA00022679"/>
    </source>
</evidence>
<dbReference type="SMART" id="SM00391">
    <property type="entry name" value="MBD"/>
    <property type="match status" value="1"/>
</dbReference>
<dbReference type="InterPro" id="IPR001739">
    <property type="entry name" value="Methyl_CpG_DNA-bd"/>
</dbReference>
<keyword evidence="16" id="KW-1185">Reference proteome</keyword>
<dbReference type="STRING" id="32264.T1K8E0"/>
<evidence type="ECO:0000259" key="14">
    <source>
        <dbReference type="PROSITE" id="PS50982"/>
    </source>
</evidence>
<dbReference type="InterPro" id="IPR016177">
    <property type="entry name" value="DNA-bd_dom_sf"/>
</dbReference>
<keyword evidence="8" id="KW-0862">Zinc</keyword>
<protein>
    <recommendedName>
        <fullName evidence="17">SET domain-containing protein</fullName>
    </recommendedName>
</protein>
<dbReference type="GO" id="GO:0032259">
    <property type="term" value="P:methylation"/>
    <property type="evidence" value="ECO:0007669"/>
    <property type="project" value="UniProtKB-KW"/>
</dbReference>
<dbReference type="AlphaFoldDB" id="T1K8E0"/>
<comment type="subcellular location">
    <subcellularLocation>
        <location evidence="2">Chromosome</location>
    </subcellularLocation>
    <subcellularLocation>
        <location evidence="1">Nucleus</location>
    </subcellularLocation>
</comment>
<keyword evidence="6" id="KW-0949">S-adenosyl-L-methionine</keyword>
<dbReference type="Gene3D" id="3.30.890.10">
    <property type="entry name" value="Methyl-cpg-binding Protein 2, Chain A"/>
    <property type="match status" value="1"/>
</dbReference>
<proteinExistence type="predicted"/>
<dbReference type="GO" id="GO:0010629">
    <property type="term" value="P:negative regulation of gene expression"/>
    <property type="evidence" value="ECO:0007669"/>
    <property type="project" value="TreeGrafter"/>
</dbReference>
<feature type="compositionally biased region" description="Acidic residues" evidence="11">
    <location>
        <begin position="480"/>
        <end position="506"/>
    </location>
</feature>
<evidence type="ECO:0000256" key="2">
    <source>
        <dbReference type="ARBA" id="ARBA00004286"/>
    </source>
</evidence>
<evidence type="ECO:0000259" key="12">
    <source>
        <dbReference type="PROSITE" id="PS50280"/>
    </source>
</evidence>
<reference evidence="15" key="2">
    <citation type="submission" date="2015-06" db="UniProtKB">
        <authorList>
            <consortium name="EnsemblMetazoa"/>
        </authorList>
    </citation>
    <scope>IDENTIFICATION</scope>
</reference>
<dbReference type="GO" id="GO:0008270">
    <property type="term" value="F:zinc ion binding"/>
    <property type="evidence" value="ECO:0007669"/>
    <property type="project" value="InterPro"/>
</dbReference>
<dbReference type="Pfam" id="PF00856">
    <property type="entry name" value="SET"/>
    <property type="match status" value="1"/>
</dbReference>
<feature type="domain" description="MBD" evidence="14">
    <location>
        <begin position="190"/>
        <end position="265"/>
    </location>
</feature>
<dbReference type="GO" id="GO:0003677">
    <property type="term" value="F:DNA binding"/>
    <property type="evidence" value="ECO:0007669"/>
    <property type="project" value="InterPro"/>
</dbReference>
<keyword evidence="3" id="KW-0158">Chromosome</keyword>
<evidence type="ECO:0000313" key="16">
    <source>
        <dbReference type="Proteomes" id="UP000015104"/>
    </source>
</evidence>
<dbReference type="PANTHER" id="PTHR46024:SF1">
    <property type="entry name" value="HISTONE-LYSINE N-METHYLTRANSFERASE EGGLESS"/>
    <property type="match status" value="1"/>
</dbReference>
<feature type="domain" description="Pre-SET" evidence="13">
    <location>
        <begin position="330"/>
        <end position="402"/>
    </location>
</feature>
<dbReference type="InterPro" id="IPR051516">
    <property type="entry name" value="SETDB_methyltransferase"/>
</dbReference>
<keyword evidence="5" id="KW-0808">Transferase</keyword>
<evidence type="ECO:0000259" key="13">
    <source>
        <dbReference type="PROSITE" id="PS50867"/>
    </source>
</evidence>
<dbReference type="SUPFAM" id="SSF82199">
    <property type="entry name" value="SET domain"/>
    <property type="match status" value="1"/>
</dbReference>
<dbReference type="HOGENOM" id="CLU_456607_0_0_1"/>
<dbReference type="PROSITE" id="PS50982">
    <property type="entry name" value="MBD"/>
    <property type="match status" value="1"/>
</dbReference>
<dbReference type="eggNOG" id="KOG1141">
    <property type="taxonomic scope" value="Eukaryota"/>
</dbReference>
<evidence type="ECO:0000313" key="15">
    <source>
        <dbReference type="EnsemblMetazoa" id="tetur07g01000.1"/>
    </source>
</evidence>
<dbReference type="InterPro" id="IPR001214">
    <property type="entry name" value="SET_dom"/>
</dbReference>
<evidence type="ECO:0000256" key="11">
    <source>
        <dbReference type="SAM" id="MobiDB-lite"/>
    </source>
</evidence>
<feature type="domain" description="SET" evidence="12">
    <location>
        <begin position="405"/>
        <end position="598"/>
    </location>
</feature>
<dbReference type="Proteomes" id="UP000015104">
    <property type="component" value="Unassembled WGS sequence"/>
</dbReference>
<feature type="region of interest" description="Disordered" evidence="11">
    <location>
        <begin position="473"/>
        <end position="532"/>
    </location>
</feature>
<dbReference type="Pfam" id="PF05033">
    <property type="entry name" value="Pre-SET"/>
    <property type="match status" value="1"/>
</dbReference>
<evidence type="ECO:0000256" key="1">
    <source>
        <dbReference type="ARBA" id="ARBA00004123"/>
    </source>
</evidence>
<reference evidence="16" key="1">
    <citation type="submission" date="2011-08" db="EMBL/GenBank/DDBJ databases">
        <authorList>
            <person name="Rombauts S."/>
        </authorList>
    </citation>
    <scope>NUCLEOTIDE SEQUENCE</scope>
    <source>
        <strain evidence="16">London</strain>
    </source>
</reference>
<name>T1K8E0_TETUR</name>
<feature type="coiled-coil region" evidence="10">
    <location>
        <begin position="11"/>
        <end position="59"/>
    </location>
</feature>
<dbReference type="GO" id="GO:0070828">
    <property type="term" value="P:heterochromatin organization"/>
    <property type="evidence" value="ECO:0007669"/>
    <property type="project" value="TreeGrafter"/>
</dbReference>
<evidence type="ECO:0000256" key="6">
    <source>
        <dbReference type="ARBA" id="ARBA00022691"/>
    </source>
</evidence>
<dbReference type="Gene3D" id="2.170.270.10">
    <property type="entry name" value="SET domain"/>
    <property type="match status" value="1"/>
</dbReference>
<dbReference type="EMBL" id="CAEY01001874">
    <property type="status" value="NOT_ANNOTATED_CDS"/>
    <property type="molecule type" value="Genomic_DNA"/>
</dbReference>
<evidence type="ECO:0000256" key="4">
    <source>
        <dbReference type="ARBA" id="ARBA00022603"/>
    </source>
</evidence>
<dbReference type="SMART" id="SM00468">
    <property type="entry name" value="PreSET"/>
    <property type="match status" value="1"/>
</dbReference>
<evidence type="ECO:0000256" key="8">
    <source>
        <dbReference type="ARBA" id="ARBA00022833"/>
    </source>
</evidence>
<organism evidence="15 16">
    <name type="scientific">Tetranychus urticae</name>
    <name type="common">Two-spotted spider mite</name>
    <dbReference type="NCBI Taxonomy" id="32264"/>
    <lineage>
        <taxon>Eukaryota</taxon>
        <taxon>Metazoa</taxon>
        <taxon>Ecdysozoa</taxon>
        <taxon>Arthropoda</taxon>
        <taxon>Chelicerata</taxon>
        <taxon>Arachnida</taxon>
        <taxon>Acari</taxon>
        <taxon>Acariformes</taxon>
        <taxon>Trombidiformes</taxon>
        <taxon>Prostigmata</taxon>
        <taxon>Eleutherengona</taxon>
        <taxon>Raphignathae</taxon>
        <taxon>Tetranychoidea</taxon>
        <taxon>Tetranychidae</taxon>
        <taxon>Tetranychus</taxon>
    </lineage>
</organism>